<accession>A0A412PI32</accession>
<dbReference type="RefSeq" id="WP_006526680.1">
    <property type="nucleotide sequence ID" value="NZ_CABJCF010000001.1"/>
</dbReference>
<reference evidence="1 2" key="1">
    <citation type="submission" date="2018-08" db="EMBL/GenBank/DDBJ databases">
        <title>A genome reference for cultivated species of the human gut microbiota.</title>
        <authorList>
            <person name="Zou Y."/>
            <person name="Xue W."/>
            <person name="Luo G."/>
        </authorList>
    </citation>
    <scope>NUCLEOTIDE SEQUENCE [LARGE SCALE GENOMIC DNA]</scope>
    <source>
        <strain evidence="1 2">AF18-46</strain>
    </source>
</reference>
<evidence type="ECO:0000313" key="1">
    <source>
        <dbReference type="EMBL" id="RGT57841.1"/>
    </source>
</evidence>
<organism evidence="1 2">
    <name type="scientific">Solobacterium moorei</name>
    <dbReference type="NCBI Taxonomy" id="102148"/>
    <lineage>
        <taxon>Bacteria</taxon>
        <taxon>Bacillati</taxon>
        <taxon>Bacillota</taxon>
        <taxon>Erysipelotrichia</taxon>
        <taxon>Erysipelotrichales</taxon>
        <taxon>Erysipelotrichaceae</taxon>
        <taxon>Solobacterium</taxon>
    </lineage>
</organism>
<gene>
    <name evidence="1" type="ORF">DWX20_01965</name>
</gene>
<name>A0A412PI32_9FIRM</name>
<dbReference type="AlphaFoldDB" id="A0A412PI32"/>
<protein>
    <submittedName>
        <fullName evidence="1">Uncharacterized protein</fullName>
    </submittedName>
</protein>
<dbReference type="Proteomes" id="UP000284731">
    <property type="component" value="Unassembled WGS sequence"/>
</dbReference>
<sequence>MKFVEEKALKEHFWKKYGYRKNIIAYQFECQARHGGVDLLTVEKVNDDKGFHLELCSFEFKLADIEKAFSQAYLNSEFCHKNFVVVPMEKKKVILDKYSDYFKKYPSIGCIGVEHPEDGGRWEMFRKCKTRSDDELKQNQEILKLCIKEI</sequence>
<proteinExistence type="predicted"/>
<evidence type="ECO:0000313" key="2">
    <source>
        <dbReference type="Proteomes" id="UP000284731"/>
    </source>
</evidence>
<dbReference type="EMBL" id="QRWX01000001">
    <property type="protein sequence ID" value="RGT57841.1"/>
    <property type="molecule type" value="Genomic_DNA"/>
</dbReference>
<comment type="caution">
    <text evidence="1">The sequence shown here is derived from an EMBL/GenBank/DDBJ whole genome shotgun (WGS) entry which is preliminary data.</text>
</comment>